<feature type="region of interest" description="Disordered" evidence="3">
    <location>
        <begin position="146"/>
        <end position="181"/>
    </location>
</feature>
<dbReference type="InterPro" id="IPR001356">
    <property type="entry name" value="HD"/>
</dbReference>
<dbReference type="GO" id="GO:0003677">
    <property type="term" value="F:DNA binding"/>
    <property type="evidence" value="ECO:0007669"/>
    <property type="project" value="UniProtKB-UniRule"/>
</dbReference>
<proteinExistence type="predicted"/>
<evidence type="ECO:0000259" key="4">
    <source>
        <dbReference type="PROSITE" id="PS50071"/>
    </source>
</evidence>
<feature type="region of interest" description="Disordered" evidence="3">
    <location>
        <begin position="230"/>
        <end position="298"/>
    </location>
</feature>
<accession>A0A2P6MW56</accession>
<feature type="compositionally biased region" description="Basic and acidic residues" evidence="3">
    <location>
        <begin position="172"/>
        <end position="181"/>
    </location>
</feature>
<dbReference type="SMART" id="SM00389">
    <property type="entry name" value="HOX"/>
    <property type="match status" value="2"/>
</dbReference>
<evidence type="ECO:0000313" key="5">
    <source>
        <dbReference type="EMBL" id="PRP75935.1"/>
    </source>
</evidence>
<feature type="compositionally biased region" description="Basic and acidic residues" evidence="3">
    <location>
        <begin position="250"/>
        <end position="259"/>
    </location>
</feature>
<organism evidence="5 6">
    <name type="scientific">Planoprotostelium fungivorum</name>
    <dbReference type="NCBI Taxonomy" id="1890364"/>
    <lineage>
        <taxon>Eukaryota</taxon>
        <taxon>Amoebozoa</taxon>
        <taxon>Evosea</taxon>
        <taxon>Variosea</taxon>
        <taxon>Cavosteliida</taxon>
        <taxon>Cavosteliaceae</taxon>
        <taxon>Planoprotostelium</taxon>
    </lineage>
</organism>
<evidence type="ECO:0000256" key="3">
    <source>
        <dbReference type="SAM" id="MobiDB-lite"/>
    </source>
</evidence>
<evidence type="ECO:0000256" key="2">
    <source>
        <dbReference type="SAM" id="Coils"/>
    </source>
</evidence>
<feature type="compositionally biased region" description="Acidic residues" evidence="3">
    <location>
        <begin position="54"/>
        <end position="70"/>
    </location>
</feature>
<dbReference type="InParanoid" id="A0A2P6MW56"/>
<feature type="domain" description="Homeobox" evidence="4">
    <location>
        <begin position="96"/>
        <end position="156"/>
    </location>
</feature>
<feature type="compositionally biased region" description="Acidic residues" evidence="3">
    <location>
        <begin position="237"/>
        <end position="246"/>
    </location>
</feature>
<dbReference type="AlphaFoldDB" id="A0A2P6MW56"/>
<dbReference type="PROSITE" id="PS50071">
    <property type="entry name" value="HOMEOBOX_2"/>
    <property type="match status" value="1"/>
</dbReference>
<keyword evidence="1" id="KW-0238">DNA-binding</keyword>
<gene>
    <name evidence="5" type="ORF">PROFUN_01651</name>
</gene>
<dbReference type="Proteomes" id="UP000241769">
    <property type="component" value="Unassembled WGS sequence"/>
</dbReference>
<feature type="compositionally biased region" description="Basic and acidic residues" evidence="3">
    <location>
        <begin position="280"/>
        <end position="298"/>
    </location>
</feature>
<feature type="coiled-coil region" evidence="2">
    <location>
        <begin position="329"/>
        <end position="356"/>
    </location>
</feature>
<feature type="compositionally biased region" description="Polar residues" evidence="3">
    <location>
        <begin position="27"/>
        <end position="48"/>
    </location>
</feature>
<protein>
    <recommendedName>
        <fullName evidence="4">Homeobox domain-containing protein</fullName>
    </recommendedName>
</protein>
<sequence>MMSTSTEATHANQSDSTITQKARKHPATNSFTIISSPNEFPTDTATTDSNKEAYDEDEEIYEFNSDFEDPDGSKPEETDIETSTTSPTDTLQKVHVQRPPGRRPFSVRVYDSLHEALAKYNHHFSDHFEELSEATGLTAKQLRKWENNQRWRSRSSAREKSMRAHHATKGTDTSKKMSERDKERLNAEFMRGGREDIPLSERRVLAVELGISRNSINGWLSARKRYGFKPREKRDDDDSEGGEDSFEFTTEERRGREEEGKEGEDEEETNGRVYRRREARGRQREPEMMREVNEEREEKRVKMMERMVKMTDIVTQQANVLKVTPMDDREEMELQMSVLERQIEIQKRIMQQIRREMM</sequence>
<keyword evidence="1" id="KW-0539">Nucleus</keyword>
<evidence type="ECO:0000313" key="6">
    <source>
        <dbReference type="Proteomes" id="UP000241769"/>
    </source>
</evidence>
<keyword evidence="2" id="KW-0175">Coiled coil</keyword>
<feature type="region of interest" description="Disordered" evidence="3">
    <location>
        <begin position="1"/>
        <end position="102"/>
    </location>
</feature>
<dbReference type="EMBL" id="MDYQ01000353">
    <property type="protein sequence ID" value="PRP75935.1"/>
    <property type="molecule type" value="Genomic_DNA"/>
</dbReference>
<evidence type="ECO:0000256" key="1">
    <source>
        <dbReference type="PROSITE-ProRule" id="PRU00108"/>
    </source>
</evidence>
<keyword evidence="1" id="KW-0371">Homeobox</keyword>
<comment type="subcellular location">
    <subcellularLocation>
        <location evidence="1">Nucleus</location>
    </subcellularLocation>
</comment>
<comment type="caution">
    <text evidence="5">The sequence shown here is derived from an EMBL/GenBank/DDBJ whole genome shotgun (WGS) entry which is preliminary data.</text>
</comment>
<name>A0A2P6MW56_9EUKA</name>
<feature type="DNA-binding region" description="Homeobox" evidence="1">
    <location>
        <begin position="98"/>
        <end position="157"/>
    </location>
</feature>
<dbReference type="GO" id="GO:0005634">
    <property type="term" value="C:nucleus"/>
    <property type="evidence" value="ECO:0007669"/>
    <property type="project" value="UniProtKB-SubCell"/>
</dbReference>
<feature type="compositionally biased region" description="Polar residues" evidence="3">
    <location>
        <begin position="81"/>
        <end position="91"/>
    </location>
</feature>
<reference evidence="5 6" key="1">
    <citation type="journal article" date="2018" name="Genome Biol. Evol.">
        <title>Multiple Roots of Fruiting Body Formation in Amoebozoa.</title>
        <authorList>
            <person name="Hillmann F."/>
            <person name="Forbes G."/>
            <person name="Novohradska S."/>
            <person name="Ferling I."/>
            <person name="Riege K."/>
            <person name="Groth M."/>
            <person name="Westermann M."/>
            <person name="Marz M."/>
            <person name="Spaller T."/>
            <person name="Winckler T."/>
            <person name="Schaap P."/>
            <person name="Glockner G."/>
        </authorList>
    </citation>
    <scope>NUCLEOTIDE SEQUENCE [LARGE SCALE GENOMIC DNA]</scope>
    <source>
        <strain evidence="5 6">Jena</strain>
    </source>
</reference>
<feature type="compositionally biased region" description="Polar residues" evidence="3">
    <location>
        <begin position="1"/>
        <end position="20"/>
    </location>
</feature>
<keyword evidence="6" id="KW-1185">Reference proteome</keyword>